<reference evidence="11" key="1">
    <citation type="submission" date="2011-08" db="EMBL/GenBank/DDBJ databases">
        <authorList>
            <person name="Rombauts S."/>
        </authorList>
    </citation>
    <scope>NUCLEOTIDE SEQUENCE</scope>
    <source>
        <strain evidence="11">London</strain>
    </source>
</reference>
<dbReference type="GO" id="GO:0016788">
    <property type="term" value="F:hydrolase activity, acting on ester bonds"/>
    <property type="evidence" value="ECO:0007669"/>
    <property type="project" value="InterPro"/>
</dbReference>
<dbReference type="AlphaFoldDB" id="T1KEU0"/>
<evidence type="ECO:0000256" key="6">
    <source>
        <dbReference type="ARBA" id="ARBA00023180"/>
    </source>
</evidence>
<dbReference type="InterPro" id="IPR006693">
    <property type="entry name" value="AB_hydrolase_lipase"/>
</dbReference>
<feature type="signal peptide" evidence="8">
    <location>
        <begin position="1"/>
        <end position="22"/>
    </location>
</feature>
<proteinExistence type="inferred from homology"/>
<evidence type="ECO:0000256" key="3">
    <source>
        <dbReference type="ARBA" id="ARBA00022801"/>
    </source>
</evidence>
<reference evidence="10" key="2">
    <citation type="submission" date="2015-06" db="UniProtKB">
        <authorList>
            <consortium name="EnsemblMetazoa"/>
        </authorList>
    </citation>
    <scope>IDENTIFICATION</scope>
</reference>
<feature type="domain" description="Partial AB-hydrolase lipase" evidence="9">
    <location>
        <begin position="64"/>
        <end position="125"/>
    </location>
</feature>
<keyword evidence="6" id="KW-0325">Glycoprotein</keyword>
<dbReference type="SUPFAM" id="SSF53474">
    <property type="entry name" value="alpha/beta-Hydrolases"/>
    <property type="match status" value="1"/>
</dbReference>
<keyword evidence="5" id="KW-0443">Lipid metabolism</keyword>
<evidence type="ECO:0000313" key="10">
    <source>
        <dbReference type="EnsemblMetazoa" id="tetur10g00730.1"/>
    </source>
</evidence>
<evidence type="ECO:0000256" key="4">
    <source>
        <dbReference type="ARBA" id="ARBA00022963"/>
    </source>
</evidence>
<evidence type="ECO:0000256" key="2">
    <source>
        <dbReference type="ARBA" id="ARBA00022729"/>
    </source>
</evidence>
<dbReference type="EMBL" id="CAEY01000029">
    <property type="status" value="NOT_ANNOTATED_CDS"/>
    <property type="molecule type" value="Genomic_DNA"/>
</dbReference>
<dbReference type="InterPro" id="IPR029058">
    <property type="entry name" value="AB_hydrolase_fold"/>
</dbReference>
<evidence type="ECO:0000256" key="1">
    <source>
        <dbReference type="ARBA" id="ARBA00010701"/>
    </source>
</evidence>
<dbReference type="GO" id="GO:0016042">
    <property type="term" value="P:lipid catabolic process"/>
    <property type="evidence" value="ECO:0007669"/>
    <property type="project" value="UniProtKB-KW"/>
</dbReference>
<feature type="active site" description="Charge relay system" evidence="7">
    <location>
        <position position="395"/>
    </location>
</feature>
<evidence type="ECO:0000256" key="5">
    <source>
        <dbReference type="ARBA" id="ARBA00023098"/>
    </source>
</evidence>
<evidence type="ECO:0000313" key="11">
    <source>
        <dbReference type="Proteomes" id="UP000015104"/>
    </source>
</evidence>
<dbReference type="InterPro" id="IPR025483">
    <property type="entry name" value="Lipase_euk"/>
</dbReference>
<dbReference type="EnsemblMetazoa" id="tetur10g00730.1">
    <property type="protein sequence ID" value="tetur10g00730.1"/>
    <property type="gene ID" value="tetur10g00730"/>
</dbReference>
<dbReference type="Proteomes" id="UP000015104">
    <property type="component" value="Unassembled WGS sequence"/>
</dbReference>
<dbReference type="KEGG" id="tut:107363515"/>
<dbReference type="OrthoDB" id="7958685at2759"/>
<dbReference type="PANTHER" id="PTHR11005">
    <property type="entry name" value="LYSOSOMAL ACID LIPASE-RELATED"/>
    <property type="match status" value="1"/>
</dbReference>
<feature type="active site" description="Nucleophile" evidence="7">
    <location>
        <position position="225"/>
    </location>
</feature>
<evidence type="ECO:0000256" key="7">
    <source>
        <dbReference type="PIRSR" id="PIRSR000862-1"/>
    </source>
</evidence>
<comment type="similarity">
    <text evidence="1">Belongs to the AB hydrolase superfamily. Lipase family.</text>
</comment>
<dbReference type="FunFam" id="3.40.50.1820:FF:000057">
    <property type="entry name" value="Lipase"/>
    <property type="match status" value="1"/>
</dbReference>
<gene>
    <name evidence="10" type="primary">107363515</name>
</gene>
<keyword evidence="2 8" id="KW-0732">Signal</keyword>
<dbReference type="Gene3D" id="3.40.50.1820">
    <property type="entry name" value="alpha/beta hydrolase"/>
    <property type="match status" value="1"/>
</dbReference>
<keyword evidence="3" id="KW-0378">Hydrolase</keyword>
<dbReference type="HOGENOM" id="CLU_010974_0_0_1"/>
<sequence length="454" mass="51698">MNSFQCFSLLLTIFVLLVNVNCDLDEPGYEPDYEAIIKQLLDPQYLSNETVGYHSNDPDFDASIEQLIESRGFNYEKHYIETKDGYILGVYRLINPFVDQSSRSTLKPIVLQHGFLGVGSDFLINAPGGNAVPCNNSTDNYFLNKLNSTENNDLGFLLANLCYDVWLSNSRGNGYSRNHTTLNPDKDAEFWKFTIDDLIAYDTPAIIDYVLNQTGFSSLGWIGHSQGTMIMFGLLSEKPEYSAKVKPFIALAPVFYVQHLKMILKFAAKIPFILSILKDKGGELADNIPIMTILDKLTCPKWDKVLCFRILYPILGYNLEQINKTRVDVYRNQKGSGSSLWNLVHFGQNVNSGDFHKFDFGKEENQRRYGQPKPPVYKLDDINSTSIALLYSKSDDLGDQKDVEKLIETLKVPLLRDHFIPLPSWNHFDFLYAKDSYQYVNSVVIGILSSLDWQ</sequence>
<name>T1KEU0_TETUR</name>
<dbReference type="PIRSF" id="PIRSF000862">
    <property type="entry name" value="Steryl_ester_lip"/>
    <property type="match status" value="1"/>
</dbReference>
<keyword evidence="4" id="KW-0442">Lipid degradation</keyword>
<accession>T1KEU0</accession>
<feature type="active site" description="Charge relay system" evidence="7">
    <location>
        <position position="427"/>
    </location>
</feature>
<feature type="chain" id="PRO_5004591552" description="Partial AB-hydrolase lipase domain-containing protein" evidence="8">
    <location>
        <begin position="23"/>
        <end position="454"/>
    </location>
</feature>
<keyword evidence="11" id="KW-1185">Reference proteome</keyword>
<evidence type="ECO:0000256" key="8">
    <source>
        <dbReference type="SAM" id="SignalP"/>
    </source>
</evidence>
<dbReference type="eggNOG" id="KOG2624">
    <property type="taxonomic scope" value="Eukaryota"/>
</dbReference>
<organism evidence="10 11">
    <name type="scientific">Tetranychus urticae</name>
    <name type="common">Two-spotted spider mite</name>
    <dbReference type="NCBI Taxonomy" id="32264"/>
    <lineage>
        <taxon>Eukaryota</taxon>
        <taxon>Metazoa</taxon>
        <taxon>Ecdysozoa</taxon>
        <taxon>Arthropoda</taxon>
        <taxon>Chelicerata</taxon>
        <taxon>Arachnida</taxon>
        <taxon>Acari</taxon>
        <taxon>Acariformes</taxon>
        <taxon>Trombidiformes</taxon>
        <taxon>Prostigmata</taxon>
        <taxon>Eleutherengona</taxon>
        <taxon>Raphignathae</taxon>
        <taxon>Tetranychoidea</taxon>
        <taxon>Tetranychidae</taxon>
        <taxon>Tetranychus</taxon>
    </lineage>
</organism>
<evidence type="ECO:0000259" key="9">
    <source>
        <dbReference type="Pfam" id="PF04083"/>
    </source>
</evidence>
<dbReference type="Pfam" id="PF04083">
    <property type="entry name" value="Abhydro_lipase"/>
    <property type="match status" value="1"/>
</dbReference>
<protein>
    <recommendedName>
        <fullName evidence="9">Partial AB-hydrolase lipase domain-containing protein</fullName>
    </recommendedName>
</protein>